<gene>
    <name evidence="4" type="ORF">GCM10007392_27180</name>
</gene>
<dbReference type="Pfam" id="PF08239">
    <property type="entry name" value="SH3_3"/>
    <property type="match status" value="1"/>
</dbReference>
<name>A0A918KBU9_9GAMM</name>
<dbReference type="AlphaFoldDB" id="A0A918KBU9"/>
<protein>
    <recommendedName>
        <fullName evidence="3">SH3b domain-containing protein</fullName>
    </recommendedName>
</protein>
<feature type="chain" id="PRO_5037861875" description="SH3b domain-containing protein" evidence="2">
    <location>
        <begin position="31"/>
        <end position="164"/>
    </location>
</feature>
<keyword evidence="2" id="KW-0732">Signal</keyword>
<reference evidence="4" key="2">
    <citation type="submission" date="2020-09" db="EMBL/GenBank/DDBJ databases">
        <authorList>
            <person name="Sun Q."/>
            <person name="Kim S."/>
        </authorList>
    </citation>
    <scope>NUCLEOTIDE SEQUENCE</scope>
    <source>
        <strain evidence="4">KCTC 22169</strain>
    </source>
</reference>
<dbReference type="Gene3D" id="2.30.30.40">
    <property type="entry name" value="SH3 Domains"/>
    <property type="match status" value="1"/>
</dbReference>
<evidence type="ECO:0000256" key="2">
    <source>
        <dbReference type="SAM" id="SignalP"/>
    </source>
</evidence>
<dbReference type="InterPro" id="IPR003646">
    <property type="entry name" value="SH3-like_bac-type"/>
</dbReference>
<feature type="region of interest" description="Disordered" evidence="1">
    <location>
        <begin position="143"/>
        <end position="164"/>
    </location>
</feature>
<reference evidence="4" key="1">
    <citation type="journal article" date="2014" name="Int. J. Syst. Evol. Microbiol.">
        <title>Complete genome sequence of Corynebacterium casei LMG S-19264T (=DSM 44701T), isolated from a smear-ripened cheese.</title>
        <authorList>
            <consortium name="US DOE Joint Genome Institute (JGI-PGF)"/>
            <person name="Walter F."/>
            <person name="Albersmeier A."/>
            <person name="Kalinowski J."/>
            <person name="Ruckert C."/>
        </authorList>
    </citation>
    <scope>NUCLEOTIDE SEQUENCE</scope>
    <source>
        <strain evidence="4">KCTC 22169</strain>
    </source>
</reference>
<dbReference type="RefSeq" id="WP_189609542.1">
    <property type="nucleotide sequence ID" value="NZ_BMXR01000006.1"/>
</dbReference>
<comment type="caution">
    <text evidence="4">The sequence shown here is derived from an EMBL/GenBank/DDBJ whole genome shotgun (WGS) entry which is preliminary data.</text>
</comment>
<sequence>MIQTSSARRWLTGLCTGLLISLLMSLSALADEVFVLSEVAPVLDAPRFNATTLAEPPKGTALTILTNENNWLQVDYHGQTGWVSRWLVGTEPPQAKVTHLEGELDADEVRLRASEVTTAGAIRGLSEGETEFGGGTDYAELERMEGLQPDPNELTEFQRPLTAR</sequence>
<evidence type="ECO:0000313" key="5">
    <source>
        <dbReference type="Proteomes" id="UP000626148"/>
    </source>
</evidence>
<feature type="domain" description="SH3b" evidence="3">
    <location>
        <begin position="45"/>
        <end position="88"/>
    </location>
</feature>
<evidence type="ECO:0000259" key="3">
    <source>
        <dbReference type="Pfam" id="PF08239"/>
    </source>
</evidence>
<organism evidence="4 5">
    <name type="scientific">Saccharospirillum salsuginis</name>
    <dbReference type="NCBI Taxonomy" id="418750"/>
    <lineage>
        <taxon>Bacteria</taxon>
        <taxon>Pseudomonadati</taxon>
        <taxon>Pseudomonadota</taxon>
        <taxon>Gammaproteobacteria</taxon>
        <taxon>Oceanospirillales</taxon>
        <taxon>Saccharospirillaceae</taxon>
        <taxon>Saccharospirillum</taxon>
    </lineage>
</organism>
<dbReference type="EMBL" id="BMXR01000006">
    <property type="protein sequence ID" value="GGX58027.1"/>
    <property type="molecule type" value="Genomic_DNA"/>
</dbReference>
<evidence type="ECO:0000313" key="4">
    <source>
        <dbReference type="EMBL" id="GGX58027.1"/>
    </source>
</evidence>
<feature type="signal peptide" evidence="2">
    <location>
        <begin position="1"/>
        <end position="30"/>
    </location>
</feature>
<proteinExistence type="predicted"/>
<evidence type="ECO:0000256" key="1">
    <source>
        <dbReference type="SAM" id="MobiDB-lite"/>
    </source>
</evidence>
<dbReference type="Proteomes" id="UP000626148">
    <property type="component" value="Unassembled WGS sequence"/>
</dbReference>
<keyword evidence="5" id="KW-1185">Reference proteome</keyword>
<accession>A0A918KBU9</accession>